<keyword evidence="2 10" id="KW-0813">Transport</keyword>
<evidence type="ECO:0000256" key="7">
    <source>
        <dbReference type="ARBA" id="ARBA00023077"/>
    </source>
</evidence>
<feature type="chain" id="PRO_5045331281" evidence="12">
    <location>
        <begin position="33"/>
        <end position="1023"/>
    </location>
</feature>
<evidence type="ECO:0000256" key="1">
    <source>
        <dbReference type="ARBA" id="ARBA00004571"/>
    </source>
</evidence>
<dbReference type="SUPFAM" id="SSF56935">
    <property type="entry name" value="Porins"/>
    <property type="match status" value="1"/>
</dbReference>
<evidence type="ECO:0000259" key="13">
    <source>
        <dbReference type="SMART" id="SM00965"/>
    </source>
</evidence>
<dbReference type="PROSITE" id="PS52016">
    <property type="entry name" value="TONB_DEPENDENT_REC_3"/>
    <property type="match status" value="1"/>
</dbReference>
<comment type="similarity">
    <text evidence="10 11">Belongs to the TonB-dependent receptor family.</text>
</comment>
<evidence type="ECO:0000256" key="3">
    <source>
        <dbReference type="ARBA" id="ARBA00022452"/>
    </source>
</evidence>
<evidence type="ECO:0000256" key="12">
    <source>
        <dbReference type="SAM" id="SignalP"/>
    </source>
</evidence>
<dbReference type="InterPro" id="IPR000531">
    <property type="entry name" value="Beta-barrel_TonB"/>
</dbReference>
<dbReference type="InterPro" id="IPR037066">
    <property type="entry name" value="Plug_dom_sf"/>
</dbReference>
<evidence type="ECO:0000256" key="9">
    <source>
        <dbReference type="ARBA" id="ARBA00023237"/>
    </source>
</evidence>
<keyword evidence="15" id="KW-1185">Reference proteome</keyword>
<evidence type="ECO:0000256" key="10">
    <source>
        <dbReference type="PROSITE-ProRule" id="PRU01360"/>
    </source>
</evidence>
<reference evidence="14 15" key="1">
    <citation type="submission" date="2023-07" db="EMBL/GenBank/DDBJ databases">
        <title>Sorghum-associated microbial communities from plants grown in Nebraska, USA.</title>
        <authorList>
            <person name="Schachtman D."/>
        </authorList>
    </citation>
    <scope>NUCLEOTIDE SEQUENCE [LARGE SCALE GENOMIC DNA]</scope>
    <source>
        <strain evidence="14 15">BE107</strain>
    </source>
</reference>
<dbReference type="Gene3D" id="2.170.130.10">
    <property type="entry name" value="TonB-dependent receptor, plug domain"/>
    <property type="match status" value="1"/>
</dbReference>
<dbReference type="EMBL" id="JAVDTT010000002">
    <property type="protein sequence ID" value="MDR6841303.1"/>
    <property type="molecule type" value="Genomic_DNA"/>
</dbReference>
<evidence type="ECO:0000313" key="15">
    <source>
        <dbReference type="Proteomes" id="UP001254759"/>
    </source>
</evidence>
<dbReference type="InterPro" id="IPR011662">
    <property type="entry name" value="Secretin/TonB_short_N"/>
</dbReference>
<keyword evidence="5 10" id="KW-0812">Transmembrane</keyword>
<keyword evidence="3 10" id="KW-1134">Transmembrane beta strand</keyword>
<evidence type="ECO:0000313" key="14">
    <source>
        <dbReference type="EMBL" id="MDR6841303.1"/>
    </source>
</evidence>
<feature type="domain" description="Secretin/TonB short N-terminal" evidence="13">
    <location>
        <begin position="66"/>
        <end position="117"/>
    </location>
</feature>
<keyword evidence="12" id="KW-0732">Signal</keyword>
<dbReference type="InterPro" id="IPR036942">
    <property type="entry name" value="Beta-barrel_TonB_sf"/>
</dbReference>
<organism evidence="14 15">
    <name type="scientific">Pseudoxanthomonas sacheonensis</name>
    <dbReference type="NCBI Taxonomy" id="443615"/>
    <lineage>
        <taxon>Bacteria</taxon>
        <taxon>Pseudomonadati</taxon>
        <taxon>Pseudomonadota</taxon>
        <taxon>Gammaproteobacteria</taxon>
        <taxon>Lysobacterales</taxon>
        <taxon>Lysobacteraceae</taxon>
        <taxon>Pseudoxanthomonas</taxon>
    </lineage>
</organism>
<protein>
    <submittedName>
        <fullName evidence="14">Iron complex outermembrane receptor protein</fullName>
    </submittedName>
</protein>
<evidence type="ECO:0000256" key="8">
    <source>
        <dbReference type="ARBA" id="ARBA00023136"/>
    </source>
</evidence>
<keyword evidence="7 11" id="KW-0798">TonB box</keyword>
<evidence type="ECO:0000256" key="6">
    <source>
        <dbReference type="ARBA" id="ARBA00023004"/>
    </source>
</evidence>
<dbReference type="InterPro" id="IPR012910">
    <property type="entry name" value="Plug_dom"/>
</dbReference>
<sequence>MNNNNRPIAKKILARRSLFAAILIAMVGASAAAPVFAQTSEAPRSYTIPAGDLGDALDKLASQAGLQIVYPGNLVRGKKATALSGQQTWREALQKLLTGTGLTWGMVNGKTIVIKQIDAAPGGSAGTSSQGERGRVEPLVEQLADPTEFEPIVVTGSRIRRGASEFAVSPVTIFDREQIERSGAVNIADFLGRMSQNEHNVLDREHNGELQSAKPRINLRGLGAAATLVLLNGRRMPQTGRGTSRGGTTPNDAVNLASIPLSAIERIEVLTDSASAVYGSDAIGGVVNIITRGNYSGLELSGQYGQTSRDDAEERQLSALWGGSGQTASDRQYSITLGFDAYDFAGLKASERSFASQPDYFSSGGRPPRTVNRVQPNARAGTVTAIGRPGMLLPGLGTDFVAIPEGQDGRSLTPADFDENAPIEPAEVDRSRYRWIMPSDERQSMTLASELDLSPDGGVWFTNASFSRNKIYTEDLPPMATMDVPASNPFNPFGVDVRVAKVFYELGPSWRAVTTDATTLTTGIRGDWLDGWHYEFSADYSRTTEDTSTLPGSLRLDPYPVDIFDPDSPYITPIGYYLLQETDPTRALNVFGDGRTTSPNTNELIRQLLTIYKYSETSENTAVTFNTDGRLLDLPAGPVRASAGGELRRQQLDIHQNTVGNSAFSLEDNYAQDFAAVYGEAAVPLLGPTSGAPFTRSLELTLAGRVDYESVFRNTVATPRIGLLWHPTDSVALRTSYSRGYKTPGLQVMFSRGWEASQYVNTVDPVTGETVGFVDVTVGGNPDLDPEKSESWNVGFVFRPTWLKGASLSIDWYDIDYRNRVVGPIVNPEALVLFNPERLTRDPTTNAITRIDARSLNIGASRVRGVDLRARHSFQTDRYGDFDTMINATYNIDNKEVAPSGVEVIDLVGLTIPRVRANSSLFWRRGSYEIGGTASYISAVKNLAYENFGYLPRKIDESFNLDLQASLDLGELVRNKGLLSGWRITFGVNNVFDTLPSPTDGDGGYANLDPRMRRFYVSFRKSL</sequence>
<keyword evidence="4" id="KW-0406">Ion transport</keyword>
<keyword evidence="14" id="KW-0675">Receptor</keyword>
<proteinExistence type="inferred from homology"/>
<keyword evidence="6" id="KW-0408">Iron</keyword>
<keyword evidence="8 10" id="KW-0472">Membrane</keyword>
<dbReference type="Gene3D" id="2.40.170.20">
    <property type="entry name" value="TonB-dependent receptor, beta-barrel domain"/>
    <property type="match status" value="1"/>
</dbReference>
<dbReference type="PANTHER" id="PTHR47234">
    <property type="match status" value="1"/>
</dbReference>
<comment type="caution">
    <text evidence="14">The sequence shown here is derived from an EMBL/GenBank/DDBJ whole genome shotgun (WGS) entry which is preliminary data.</text>
</comment>
<accession>A0ABU1RR98</accession>
<evidence type="ECO:0000256" key="4">
    <source>
        <dbReference type="ARBA" id="ARBA00022496"/>
    </source>
</evidence>
<evidence type="ECO:0000256" key="2">
    <source>
        <dbReference type="ARBA" id="ARBA00022448"/>
    </source>
</evidence>
<dbReference type="Gene3D" id="3.55.50.30">
    <property type="match status" value="1"/>
</dbReference>
<dbReference type="Pfam" id="PF00593">
    <property type="entry name" value="TonB_dep_Rec_b-barrel"/>
    <property type="match status" value="1"/>
</dbReference>
<dbReference type="InterPro" id="IPR039426">
    <property type="entry name" value="TonB-dep_rcpt-like"/>
</dbReference>
<keyword evidence="4" id="KW-0410">Iron transport</keyword>
<evidence type="ECO:0000256" key="5">
    <source>
        <dbReference type="ARBA" id="ARBA00022692"/>
    </source>
</evidence>
<name>A0ABU1RR98_9GAMM</name>
<dbReference type="PANTHER" id="PTHR47234:SF1">
    <property type="entry name" value="TONB-DEPENDENT RECEPTOR"/>
    <property type="match status" value="1"/>
</dbReference>
<feature type="signal peptide" evidence="12">
    <location>
        <begin position="1"/>
        <end position="32"/>
    </location>
</feature>
<comment type="subcellular location">
    <subcellularLocation>
        <location evidence="1 10">Cell outer membrane</location>
        <topology evidence="1 10">Multi-pass membrane protein</topology>
    </subcellularLocation>
</comment>
<dbReference type="SMART" id="SM00965">
    <property type="entry name" value="STN"/>
    <property type="match status" value="1"/>
</dbReference>
<dbReference type="Pfam" id="PF07715">
    <property type="entry name" value="Plug"/>
    <property type="match status" value="1"/>
</dbReference>
<dbReference type="Pfam" id="PF07660">
    <property type="entry name" value="STN"/>
    <property type="match status" value="1"/>
</dbReference>
<gene>
    <name evidence="14" type="ORF">J2W94_001588</name>
</gene>
<dbReference type="RefSeq" id="WP_310091932.1">
    <property type="nucleotide sequence ID" value="NZ_JAVDTT010000002.1"/>
</dbReference>
<evidence type="ECO:0000256" key="11">
    <source>
        <dbReference type="RuleBase" id="RU003357"/>
    </source>
</evidence>
<dbReference type="Proteomes" id="UP001254759">
    <property type="component" value="Unassembled WGS sequence"/>
</dbReference>
<keyword evidence="9 10" id="KW-0998">Cell outer membrane</keyword>